<dbReference type="SUPFAM" id="SSF54862">
    <property type="entry name" value="4Fe-4S ferredoxins"/>
    <property type="match status" value="1"/>
</dbReference>
<dbReference type="InterPro" id="IPR051626">
    <property type="entry name" value="Oxidoreductase_gamma_subunit"/>
</dbReference>
<evidence type="ECO:0000256" key="1">
    <source>
        <dbReference type="ARBA" id="ARBA00011595"/>
    </source>
</evidence>
<comment type="subunit">
    <text evidence="1">Heterotetramer of one alpha, one beta, one delta and one gamma chain.</text>
</comment>
<dbReference type="Proteomes" id="UP000243338">
    <property type="component" value="Unassembled WGS sequence"/>
</dbReference>
<dbReference type="InterPro" id="IPR011898">
    <property type="entry name" value="PorD_KorD"/>
</dbReference>
<dbReference type="EMBL" id="FOHQ01000008">
    <property type="protein sequence ID" value="SET08532.1"/>
    <property type="molecule type" value="Genomic_DNA"/>
</dbReference>
<comment type="catalytic activity">
    <reaction evidence="4">
        <text>2 oxidized [2Fe-2S]-[ferredoxin] + pyruvate + CoA = 2 reduced [2Fe-2S]-[ferredoxin] + acetyl-CoA + CO2 + H(+)</text>
        <dbReference type="Rhea" id="RHEA:12765"/>
        <dbReference type="Rhea" id="RHEA-COMP:10000"/>
        <dbReference type="Rhea" id="RHEA-COMP:10001"/>
        <dbReference type="ChEBI" id="CHEBI:15361"/>
        <dbReference type="ChEBI" id="CHEBI:15378"/>
        <dbReference type="ChEBI" id="CHEBI:16526"/>
        <dbReference type="ChEBI" id="CHEBI:33737"/>
        <dbReference type="ChEBI" id="CHEBI:33738"/>
        <dbReference type="ChEBI" id="CHEBI:57287"/>
        <dbReference type="ChEBI" id="CHEBI:57288"/>
        <dbReference type="EC" id="1.2.7.1"/>
    </reaction>
</comment>
<evidence type="ECO:0000313" key="7">
    <source>
        <dbReference type="Proteomes" id="UP000243338"/>
    </source>
</evidence>
<dbReference type="InterPro" id="IPR017900">
    <property type="entry name" value="4Fe4S_Fe_S_CS"/>
</dbReference>
<keyword evidence="6" id="KW-0670">Pyruvate</keyword>
<organism evidence="6 7">
    <name type="scientific">Methanococcoides vulcani</name>
    <dbReference type="NCBI Taxonomy" id="1353158"/>
    <lineage>
        <taxon>Archaea</taxon>
        <taxon>Methanobacteriati</taxon>
        <taxon>Methanobacteriota</taxon>
        <taxon>Stenosarchaea group</taxon>
        <taxon>Methanomicrobia</taxon>
        <taxon>Methanosarcinales</taxon>
        <taxon>Methanosarcinaceae</taxon>
        <taxon>Methanococcoides</taxon>
    </lineage>
</organism>
<keyword evidence="7" id="KW-1185">Reference proteome</keyword>
<evidence type="ECO:0000259" key="5">
    <source>
        <dbReference type="PROSITE" id="PS51379"/>
    </source>
</evidence>
<evidence type="ECO:0000256" key="2">
    <source>
        <dbReference type="ARBA" id="ARBA00012822"/>
    </source>
</evidence>
<proteinExistence type="predicted"/>
<dbReference type="PROSITE" id="PS51379">
    <property type="entry name" value="4FE4S_FER_2"/>
    <property type="match status" value="2"/>
</dbReference>
<dbReference type="PROSITE" id="PS00198">
    <property type="entry name" value="4FE4S_FER_1"/>
    <property type="match status" value="1"/>
</dbReference>
<reference evidence="7" key="1">
    <citation type="submission" date="2016-10" db="EMBL/GenBank/DDBJ databases">
        <authorList>
            <person name="Varghese N."/>
            <person name="Submissions S."/>
        </authorList>
    </citation>
    <scope>NUCLEOTIDE SEQUENCE [LARGE SCALE GENOMIC DNA]</scope>
    <source>
        <strain evidence="7">SLH 33</strain>
    </source>
</reference>
<dbReference type="SUPFAM" id="SSF53323">
    <property type="entry name" value="Pyruvate-ferredoxin oxidoreductase, PFOR, domain III"/>
    <property type="match status" value="1"/>
</dbReference>
<dbReference type="Pfam" id="PF00037">
    <property type="entry name" value="Fer4"/>
    <property type="match status" value="2"/>
</dbReference>
<dbReference type="EC" id="1.2.7.1" evidence="2"/>
<dbReference type="PANTHER" id="PTHR43366">
    <property type="entry name" value="PYRUVATE SYNTHASE SUBUNIT PORC"/>
    <property type="match status" value="1"/>
</dbReference>
<dbReference type="GO" id="GO:0051539">
    <property type="term" value="F:4 iron, 4 sulfur cluster binding"/>
    <property type="evidence" value="ECO:0007669"/>
    <property type="project" value="InterPro"/>
</dbReference>
<dbReference type="InterPro" id="IPR019752">
    <property type="entry name" value="Pyrv/ketoisovalerate_OxRed_cat"/>
</dbReference>
<dbReference type="STRING" id="1353158.SAMN04488587_2252"/>
<dbReference type="GO" id="GO:0019164">
    <property type="term" value="F:pyruvate synthase activity"/>
    <property type="evidence" value="ECO:0007669"/>
    <property type="project" value="UniProtKB-EC"/>
</dbReference>
<name>A0A1I0BNE6_9EURY</name>
<dbReference type="PANTHER" id="PTHR43366:SF1">
    <property type="entry name" value="PYRUVATE SYNTHASE SUBUNIT PORC"/>
    <property type="match status" value="1"/>
</dbReference>
<feature type="domain" description="4Fe-4S ferredoxin-type" evidence="5">
    <location>
        <begin position="234"/>
        <end position="263"/>
    </location>
</feature>
<dbReference type="Pfam" id="PF01558">
    <property type="entry name" value="POR"/>
    <property type="match status" value="1"/>
</dbReference>
<dbReference type="Gene3D" id="3.30.70.20">
    <property type="match status" value="1"/>
</dbReference>
<keyword evidence="3" id="KW-0560">Oxidoreductase</keyword>
<dbReference type="OrthoDB" id="23478at2157"/>
<feature type="domain" description="4Fe-4S ferredoxin-type" evidence="5">
    <location>
        <begin position="264"/>
        <end position="293"/>
    </location>
</feature>
<dbReference type="NCBIfam" id="TIGR02179">
    <property type="entry name" value="PorD_KorD"/>
    <property type="match status" value="1"/>
</dbReference>
<dbReference type="Gene3D" id="3.40.920.10">
    <property type="entry name" value="Pyruvate-ferredoxin oxidoreductase, PFOR, domain III"/>
    <property type="match status" value="1"/>
</dbReference>
<dbReference type="InterPro" id="IPR002869">
    <property type="entry name" value="Pyrv_flavodox_OxRed_cen"/>
</dbReference>
<dbReference type="InterPro" id="IPR017896">
    <property type="entry name" value="4Fe4S_Fe-S-bd"/>
</dbReference>
<dbReference type="NCBIfam" id="TIGR02175">
    <property type="entry name" value="PorC_KorC"/>
    <property type="match status" value="1"/>
</dbReference>
<dbReference type="InterPro" id="IPR011894">
    <property type="entry name" value="PorC_KorC"/>
</dbReference>
<dbReference type="RefSeq" id="WP_091690692.1">
    <property type="nucleotide sequence ID" value="NZ_CAAGSJ010000002.1"/>
</dbReference>
<sequence length="303" mass="33126">MLRLRFHGRGGQGAKVASRVLGTAAFLDGYNAQDFPLYGAEKRGAPITAFTRISRENIMERGVISEPDIVIVMDETLLSDPQAMPLSGLKKGGIIFVNTPNSPLETKERYNIADHVITLDITKISLDMIGNPVLSGLAAAVASRIVGIGEDAFRGAVEKELSGIISDRELLVKNTEAALYCYNAIMPVQIKTAESIREGENVITIPFEIALVSSPAINATGNTPLRRTGNWRVFRPVWDYEVCTRCMTCVARCPDGCIHVNEDGYPYADYDNCKGCLICVEECPAKAINKVREMHSRSGEGDR</sequence>
<evidence type="ECO:0000313" key="6">
    <source>
        <dbReference type="EMBL" id="SET08532.1"/>
    </source>
</evidence>
<gene>
    <name evidence="6" type="ORF">SAMN04488587_2252</name>
</gene>
<evidence type="ECO:0000256" key="4">
    <source>
        <dbReference type="ARBA" id="ARBA00049357"/>
    </source>
</evidence>
<evidence type="ECO:0000256" key="3">
    <source>
        <dbReference type="ARBA" id="ARBA00023002"/>
    </source>
</evidence>
<protein>
    <recommendedName>
        <fullName evidence="2">pyruvate synthase</fullName>
        <ecNumber evidence="2">1.2.7.1</ecNumber>
    </recommendedName>
</protein>
<dbReference type="AlphaFoldDB" id="A0A1I0BNE6"/>
<accession>A0A1I0BNE6</accession>